<dbReference type="UniPathway" id="UPA00214"/>
<keyword evidence="2 13" id="KW-0808">Transferase</keyword>
<dbReference type="Gene3D" id="3.30.428.10">
    <property type="entry name" value="HIT-like"/>
    <property type="match status" value="2"/>
</dbReference>
<organism evidence="13">
    <name type="scientific">Caldisericum exile</name>
    <dbReference type="NCBI Taxonomy" id="693075"/>
    <lineage>
        <taxon>Bacteria</taxon>
        <taxon>Pseudomonadati</taxon>
        <taxon>Caldisericota/Cryosericota group</taxon>
        <taxon>Caldisericota</taxon>
        <taxon>Caldisericia</taxon>
        <taxon>Caldisericales</taxon>
        <taxon>Caldisericaceae</taxon>
        <taxon>Caldisericum</taxon>
    </lineage>
</organism>
<dbReference type="PANTHER" id="PTHR42763:SF1">
    <property type="entry name" value="UDP-GLUCOSE--HEXOSE-1-PHOSPHATE URIDYLYLTRANSFERASE"/>
    <property type="match status" value="1"/>
</dbReference>
<evidence type="ECO:0000256" key="1">
    <source>
        <dbReference type="ARBA" id="ARBA00010951"/>
    </source>
</evidence>
<protein>
    <recommendedName>
        <fullName evidence="7">Galactose-1-phosphate uridylyltransferase</fullName>
        <ecNumber evidence="7">2.7.7.12</ecNumber>
    </recommendedName>
</protein>
<dbReference type="Pfam" id="PF02744">
    <property type="entry name" value="GalP_UDP_tr_C"/>
    <property type="match status" value="1"/>
</dbReference>
<dbReference type="InterPro" id="IPR001937">
    <property type="entry name" value="GalP_UDPtransf1"/>
</dbReference>
<dbReference type="GO" id="GO:0008108">
    <property type="term" value="F:UDP-glucose:hexose-1-phosphate uridylyltransferase activity"/>
    <property type="evidence" value="ECO:0007669"/>
    <property type="project" value="UniProtKB-UniRule"/>
</dbReference>
<comment type="cofactor">
    <cofactor evidence="9">
        <name>Zn(2+)</name>
        <dbReference type="ChEBI" id="CHEBI:29105"/>
    </cofactor>
    <text evidence="9">Binds 1 zinc ion per subunit.</text>
</comment>
<dbReference type="PANTHER" id="PTHR42763">
    <property type="entry name" value="ADP-GLUCOSE PHOSPHORYLASE"/>
    <property type="match status" value="1"/>
</dbReference>
<reference evidence="13" key="1">
    <citation type="journal article" date="2020" name="mSystems">
        <title>Genome- and Community-Level Interaction Insights into Carbon Utilization and Element Cycling Functions of Hydrothermarchaeota in Hydrothermal Sediment.</title>
        <authorList>
            <person name="Zhou Z."/>
            <person name="Liu Y."/>
            <person name="Xu W."/>
            <person name="Pan J."/>
            <person name="Luo Z.H."/>
            <person name="Li M."/>
        </authorList>
    </citation>
    <scope>NUCLEOTIDE SEQUENCE [LARGE SCALE GENOMIC DNA]</scope>
    <source>
        <strain evidence="13">SpSt-794</strain>
    </source>
</reference>
<dbReference type="SUPFAM" id="SSF54197">
    <property type="entry name" value="HIT-like"/>
    <property type="match status" value="2"/>
</dbReference>
<evidence type="ECO:0000256" key="7">
    <source>
        <dbReference type="NCBIfam" id="TIGR00209"/>
    </source>
</evidence>
<gene>
    <name evidence="13" type="primary">galT</name>
    <name evidence="13" type="ORF">ENV82_00725</name>
</gene>
<evidence type="ECO:0000256" key="6">
    <source>
        <dbReference type="ARBA" id="ARBA00023277"/>
    </source>
</evidence>
<feature type="binding site" evidence="10">
    <location>
        <position position="295"/>
    </location>
    <ligand>
        <name>Fe cation</name>
        <dbReference type="ChEBI" id="CHEBI:24875"/>
    </ligand>
</feature>
<accession>A0A7C4XTR2</accession>
<keyword evidence="3 13" id="KW-0548">Nucleotidyltransferase</keyword>
<feature type="binding site" evidence="9">
    <location>
        <position position="43"/>
    </location>
    <ligand>
        <name>Zn(2+)</name>
        <dbReference type="ChEBI" id="CHEBI:29105"/>
    </ligand>
</feature>
<feature type="short sequence motif" description="Histidine triad motif" evidence="11">
    <location>
        <begin position="293"/>
        <end position="297"/>
    </location>
</feature>
<evidence type="ECO:0000256" key="5">
    <source>
        <dbReference type="ARBA" id="ARBA00022833"/>
    </source>
</evidence>
<dbReference type="InterPro" id="IPR005849">
    <property type="entry name" value="GalP_Utransf_N"/>
</dbReference>
<feature type="binding site" evidence="10">
    <location>
        <position position="280"/>
    </location>
    <ligand>
        <name>Fe cation</name>
        <dbReference type="ChEBI" id="CHEBI:24875"/>
    </ligand>
</feature>
<evidence type="ECO:0000256" key="4">
    <source>
        <dbReference type="ARBA" id="ARBA00022723"/>
    </source>
</evidence>
<comment type="caution">
    <text evidence="13">The sequence shown here is derived from an EMBL/GenBank/DDBJ whole genome shotgun (WGS) entry which is preliminary data.</text>
</comment>
<evidence type="ECO:0000256" key="3">
    <source>
        <dbReference type="ARBA" id="ARBA00022695"/>
    </source>
</evidence>
<name>A0A7C4XTR2_9BACT</name>
<feature type="active site" description="Tele-UMP-histidine intermediate" evidence="8">
    <location>
        <position position="166"/>
    </location>
</feature>
<dbReference type="AlphaFoldDB" id="A0A7C4XTR2"/>
<dbReference type="InterPro" id="IPR036265">
    <property type="entry name" value="HIT-like_sf"/>
</dbReference>
<comment type="cofactor">
    <cofactor evidence="10">
        <name>Fe cation</name>
        <dbReference type="ChEBI" id="CHEBI:24875"/>
    </cofactor>
    <text evidence="10">Binds 1 Fe cation per subunit.</text>
</comment>
<evidence type="ECO:0000313" key="13">
    <source>
        <dbReference type="EMBL" id="HGW59958.1"/>
    </source>
</evidence>
<dbReference type="InterPro" id="IPR011146">
    <property type="entry name" value="HIT-like"/>
</dbReference>
<evidence type="ECO:0000256" key="11">
    <source>
        <dbReference type="PROSITE-ProRule" id="PRU00464"/>
    </source>
</evidence>
<keyword evidence="5 9" id="KW-0862">Zinc</keyword>
<keyword evidence="4 9" id="KW-0479">Metal-binding</keyword>
<feature type="binding site" evidence="10">
    <location>
        <position position="297"/>
    </location>
    <ligand>
        <name>Fe cation</name>
        <dbReference type="ChEBI" id="CHEBI:24875"/>
    </ligand>
</feature>
<dbReference type="GO" id="GO:0006012">
    <property type="term" value="P:galactose metabolic process"/>
    <property type="evidence" value="ECO:0007669"/>
    <property type="project" value="UniProtKB-UniRule"/>
</dbReference>
<evidence type="ECO:0000256" key="9">
    <source>
        <dbReference type="PIRSR" id="PIRSR000808-3"/>
    </source>
</evidence>
<feature type="binding site" evidence="9">
    <location>
        <position position="164"/>
    </location>
    <ligand>
        <name>Zn(2+)</name>
        <dbReference type="ChEBI" id="CHEBI:29105"/>
    </ligand>
</feature>
<dbReference type="EC" id="2.7.7.12" evidence="7"/>
<dbReference type="PIRSF" id="PIRSF000808">
    <property type="entry name" value="GalT"/>
    <property type="match status" value="1"/>
</dbReference>
<dbReference type="EMBL" id="DTHV01000022">
    <property type="protein sequence ID" value="HGW59958.1"/>
    <property type="molecule type" value="Genomic_DNA"/>
</dbReference>
<dbReference type="NCBIfam" id="TIGR00209">
    <property type="entry name" value="galT_1"/>
    <property type="match status" value="1"/>
</dbReference>
<feature type="domain" description="HIT" evidence="12">
    <location>
        <begin position="197"/>
        <end position="308"/>
    </location>
</feature>
<dbReference type="InterPro" id="IPR053177">
    <property type="entry name" value="ADP-glucose_phosphorylase"/>
</dbReference>
<dbReference type="PROSITE" id="PS51084">
    <property type="entry name" value="HIT_2"/>
    <property type="match status" value="1"/>
</dbReference>
<proteinExistence type="inferred from homology"/>
<keyword evidence="10" id="KW-0408">Iron</keyword>
<evidence type="ECO:0000256" key="10">
    <source>
        <dbReference type="PIRSR" id="PIRSR000808-4"/>
    </source>
</evidence>
<evidence type="ECO:0000259" key="12">
    <source>
        <dbReference type="PROSITE" id="PS51084"/>
    </source>
</evidence>
<sequence>MPELRRDPTTGKWVIIATERALRPTDFKSEEDVTKGPIDCPFCAGHESMTPPEITAIREEGSEENKGGWLVRVVPNKFPALKVEGELNRHGRGIYDVMNGIGAHEIIIESKDHYHSLESLPLQQVEKVIWMFRERMLDLRKDIRLKYILIFKNRGRRAGASLEHPHSQLIATPVLPDVVKLELDMALKYYQYKERCIYCDIVEQELETKERLIDENEKFVSFVPFAAAMPFEIIILPKEHISDFGQLKANEISRLASILQNSLMMLEKAVPSVPYNFYIHTSPLDNLSIPYYHFHIHIVPRLTQLAGFEWGSGFYINPMIPEEAANYLRKVKGV</sequence>
<comment type="similarity">
    <text evidence="1">Belongs to the galactose-1-phosphate uridylyltransferase type 1 family.</text>
</comment>
<dbReference type="InterPro" id="IPR005850">
    <property type="entry name" value="GalP_Utransf_C"/>
</dbReference>
<keyword evidence="6" id="KW-0119">Carbohydrate metabolism</keyword>
<feature type="binding site" evidence="10">
    <location>
        <position position="182"/>
    </location>
    <ligand>
        <name>Fe cation</name>
        <dbReference type="ChEBI" id="CHEBI:24875"/>
    </ligand>
</feature>
<dbReference type="GO" id="GO:0008270">
    <property type="term" value="F:zinc ion binding"/>
    <property type="evidence" value="ECO:0007669"/>
    <property type="project" value="InterPro"/>
</dbReference>
<feature type="binding site" evidence="9">
    <location>
        <position position="113"/>
    </location>
    <ligand>
        <name>Zn(2+)</name>
        <dbReference type="ChEBI" id="CHEBI:29105"/>
    </ligand>
</feature>
<evidence type="ECO:0000256" key="2">
    <source>
        <dbReference type="ARBA" id="ARBA00022679"/>
    </source>
</evidence>
<evidence type="ECO:0000256" key="8">
    <source>
        <dbReference type="PIRSR" id="PIRSR000808-1"/>
    </source>
</evidence>
<feature type="binding site" evidence="9">
    <location>
        <position position="40"/>
    </location>
    <ligand>
        <name>Zn(2+)</name>
        <dbReference type="ChEBI" id="CHEBI:29105"/>
    </ligand>
</feature>
<dbReference type="Pfam" id="PF01087">
    <property type="entry name" value="GalP_UDP_transf"/>
    <property type="match status" value="1"/>
</dbReference>